<feature type="transmembrane region" description="Helical" evidence="1">
    <location>
        <begin position="63"/>
        <end position="82"/>
    </location>
</feature>
<keyword evidence="1" id="KW-1133">Transmembrane helix</keyword>
<reference evidence="2 3" key="1">
    <citation type="submission" date="2018-10" db="EMBL/GenBank/DDBJ databases">
        <title>Draft genome sequence of the microsporidian Tubulinosema ratisbonensis.</title>
        <authorList>
            <person name="Polonais V."/>
            <person name="Peyretaillade E."/>
            <person name="Niehus S."/>
            <person name="Wawrzyniak I."/>
            <person name="Franchet A."/>
            <person name="Gaspin C."/>
            <person name="Reichstadt M."/>
            <person name="Belser C."/>
            <person name="Labadie K."/>
            <person name="Delbac F."/>
            <person name="Ferrandon D."/>
        </authorList>
    </citation>
    <scope>NUCLEOTIDE SEQUENCE [LARGE SCALE GENOMIC DNA]</scope>
    <source>
        <strain evidence="2 3">Franzen</strain>
    </source>
</reference>
<evidence type="ECO:0000313" key="2">
    <source>
        <dbReference type="EMBL" id="RVD90675.1"/>
    </source>
</evidence>
<keyword evidence="3" id="KW-1185">Reference proteome</keyword>
<proteinExistence type="predicted"/>
<dbReference type="Proteomes" id="UP000282876">
    <property type="component" value="Unassembled WGS sequence"/>
</dbReference>
<keyword evidence="1" id="KW-0812">Transmembrane</keyword>
<dbReference type="VEuPathDB" id="MicrosporidiaDB:TUBRATIS_28970"/>
<name>A0A437AHQ6_9MICR</name>
<keyword evidence="1" id="KW-0472">Membrane</keyword>
<gene>
    <name evidence="2" type="ORF">TUBRATIS_28970</name>
</gene>
<evidence type="ECO:0000256" key="1">
    <source>
        <dbReference type="SAM" id="Phobius"/>
    </source>
</evidence>
<evidence type="ECO:0000313" key="3">
    <source>
        <dbReference type="Proteomes" id="UP000282876"/>
    </source>
</evidence>
<protein>
    <submittedName>
        <fullName evidence="2">Uncharacterized protein</fullName>
    </submittedName>
</protein>
<sequence length="101" mass="11858">MLNLQKNNKKLILTLLTIITFIYSFISLLHLNKETTPLIYKSSVLVVNLVMMSLVFFKDKYSILVIGYLLSYTNFFVCVIGPKMNDIDRSVMEYFKNKKMF</sequence>
<dbReference type="AlphaFoldDB" id="A0A437AHQ6"/>
<accession>A0A437AHQ6</accession>
<comment type="caution">
    <text evidence="2">The sequence shown here is derived from an EMBL/GenBank/DDBJ whole genome shotgun (WGS) entry which is preliminary data.</text>
</comment>
<dbReference type="EMBL" id="RCSS01000813">
    <property type="protein sequence ID" value="RVD90675.1"/>
    <property type="molecule type" value="Genomic_DNA"/>
</dbReference>
<feature type="transmembrane region" description="Helical" evidence="1">
    <location>
        <begin position="12"/>
        <end position="31"/>
    </location>
</feature>
<organism evidence="2 3">
    <name type="scientific">Tubulinosema ratisbonensis</name>
    <dbReference type="NCBI Taxonomy" id="291195"/>
    <lineage>
        <taxon>Eukaryota</taxon>
        <taxon>Fungi</taxon>
        <taxon>Fungi incertae sedis</taxon>
        <taxon>Microsporidia</taxon>
        <taxon>Tubulinosematoidea</taxon>
        <taxon>Tubulinosematidae</taxon>
        <taxon>Tubulinosema</taxon>
    </lineage>
</organism>